<gene>
    <name evidence="2" type="ORF">CBR_g39399</name>
</gene>
<feature type="compositionally biased region" description="Basic residues" evidence="1">
    <location>
        <begin position="10"/>
        <end position="28"/>
    </location>
</feature>
<dbReference type="Proteomes" id="UP000265515">
    <property type="component" value="Unassembled WGS sequence"/>
</dbReference>
<dbReference type="AlphaFoldDB" id="A0A388LRH7"/>
<reference evidence="2 3" key="1">
    <citation type="journal article" date="2018" name="Cell">
        <title>The Chara Genome: Secondary Complexity and Implications for Plant Terrestrialization.</title>
        <authorList>
            <person name="Nishiyama T."/>
            <person name="Sakayama H."/>
            <person name="Vries J.D."/>
            <person name="Buschmann H."/>
            <person name="Saint-Marcoux D."/>
            <person name="Ullrich K.K."/>
            <person name="Haas F.B."/>
            <person name="Vanderstraeten L."/>
            <person name="Becker D."/>
            <person name="Lang D."/>
            <person name="Vosolsobe S."/>
            <person name="Rombauts S."/>
            <person name="Wilhelmsson P.K.I."/>
            <person name="Janitza P."/>
            <person name="Kern R."/>
            <person name="Heyl A."/>
            <person name="Rumpler F."/>
            <person name="Villalobos L.I.A.C."/>
            <person name="Clay J.M."/>
            <person name="Skokan R."/>
            <person name="Toyoda A."/>
            <person name="Suzuki Y."/>
            <person name="Kagoshima H."/>
            <person name="Schijlen E."/>
            <person name="Tajeshwar N."/>
            <person name="Catarino B."/>
            <person name="Hetherington A.J."/>
            <person name="Saltykova A."/>
            <person name="Bonnot C."/>
            <person name="Breuninger H."/>
            <person name="Symeonidi A."/>
            <person name="Radhakrishnan G.V."/>
            <person name="Van Nieuwerburgh F."/>
            <person name="Deforce D."/>
            <person name="Chang C."/>
            <person name="Karol K.G."/>
            <person name="Hedrich R."/>
            <person name="Ulvskov P."/>
            <person name="Glockner G."/>
            <person name="Delwiche C.F."/>
            <person name="Petrasek J."/>
            <person name="Van de Peer Y."/>
            <person name="Friml J."/>
            <person name="Beilby M."/>
            <person name="Dolan L."/>
            <person name="Kohara Y."/>
            <person name="Sugano S."/>
            <person name="Fujiyama A."/>
            <person name="Delaux P.-M."/>
            <person name="Quint M."/>
            <person name="TheiBen G."/>
            <person name="Hagemann M."/>
            <person name="Harholt J."/>
            <person name="Dunand C."/>
            <person name="Zachgo S."/>
            <person name="Langdale J."/>
            <person name="Maumus F."/>
            <person name="Straeten D.V.D."/>
            <person name="Gould S.B."/>
            <person name="Rensing S.A."/>
        </authorList>
    </citation>
    <scope>NUCLEOTIDE SEQUENCE [LARGE SCALE GENOMIC DNA]</scope>
    <source>
        <strain evidence="2 3">S276</strain>
    </source>
</reference>
<dbReference type="Gramene" id="GBG84936">
    <property type="protein sequence ID" value="GBG84936"/>
    <property type="gene ID" value="CBR_g39399"/>
</dbReference>
<evidence type="ECO:0000256" key="1">
    <source>
        <dbReference type="SAM" id="MobiDB-lite"/>
    </source>
</evidence>
<name>A0A388LRH7_CHABU</name>
<dbReference type="EMBL" id="BFEA01000498">
    <property type="protein sequence ID" value="GBG84936.1"/>
    <property type="molecule type" value="Genomic_DNA"/>
</dbReference>
<organism evidence="2 3">
    <name type="scientific">Chara braunii</name>
    <name type="common">Braun's stonewort</name>
    <dbReference type="NCBI Taxonomy" id="69332"/>
    <lineage>
        <taxon>Eukaryota</taxon>
        <taxon>Viridiplantae</taxon>
        <taxon>Streptophyta</taxon>
        <taxon>Charophyceae</taxon>
        <taxon>Charales</taxon>
        <taxon>Characeae</taxon>
        <taxon>Chara</taxon>
    </lineage>
</organism>
<sequence>MLNVNGWRDGKKRKKSRRKGRQERGGRRKRCFEDERVVRFSAKEDVSSVKPTSIIERLKGKKHRELTSSGGKIWGEDWSVVRRRYGGSDLVAKGKTVKLRSAKICFEEGGVIQLSRIHERKPGDSAKKKLLHQMLRLPWARKKLKKLGIGELAELYSNIGSFSSKETRKTLKNIVDCEVKARFKISFRRKIVVWIRYDERVSRAEVRRVMQEKINRQHESAAVAKLRCQKLQSVWRKNQTIGQLLHNHREFSRQMVVVCICADFDLPKQEGHIIFRLSTRGDVCEKLFNAKNVVRAVDCEKKEVALCRELNDALLKAGFDDPWTLQQARGCLRAQNVHEAGLIDRIWELKERWRELVFSPLDKNPTETVVLCPTKYAEEMKKMFWRNAAFEAVWEKEEKVMVQARREFEEKGLSKIGQWDKKGVGREPGEGLPTVR</sequence>
<dbReference type="STRING" id="69332.A0A388LRH7"/>
<evidence type="ECO:0000313" key="2">
    <source>
        <dbReference type="EMBL" id="GBG84936.1"/>
    </source>
</evidence>
<proteinExistence type="predicted"/>
<evidence type="ECO:0000313" key="3">
    <source>
        <dbReference type="Proteomes" id="UP000265515"/>
    </source>
</evidence>
<keyword evidence="3" id="KW-1185">Reference proteome</keyword>
<comment type="caution">
    <text evidence="2">The sequence shown here is derived from an EMBL/GenBank/DDBJ whole genome shotgun (WGS) entry which is preliminary data.</text>
</comment>
<feature type="region of interest" description="Disordered" evidence="1">
    <location>
        <begin position="1"/>
        <end position="28"/>
    </location>
</feature>
<protein>
    <submittedName>
        <fullName evidence="2">Uncharacterized protein</fullName>
    </submittedName>
</protein>
<accession>A0A388LRH7</accession>